<gene>
    <name evidence="8" type="ORF">A3Q29_12110</name>
</gene>
<name>A0A1S1HTJ2_PROST</name>
<evidence type="ECO:0000256" key="3">
    <source>
        <dbReference type="ARBA" id="ARBA00022679"/>
    </source>
</evidence>
<dbReference type="InterPro" id="IPR003188">
    <property type="entry name" value="PTS_IIA_lac/cel"/>
</dbReference>
<dbReference type="PANTHER" id="PTHR34382:SF7">
    <property type="entry name" value="PTS SYSTEM N,N'-DIACETYLCHITOBIOSE-SPECIFIC EIIA COMPONENT"/>
    <property type="match status" value="1"/>
</dbReference>
<evidence type="ECO:0000256" key="2">
    <source>
        <dbReference type="ARBA" id="ARBA00022597"/>
    </source>
</evidence>
<feature type="binding site" evidence="6">
    <location>
        <position position="79"/>
    </location>
    <ligand>
        <name>Mg(2+)</name>
        <dbReference type="ChEBI" id="CHEBI:18420"/>
        <note>ligand shared between all trimeric partners</note>
    </ligand>
</feature>
<evidence type="ECO:0000256" key="7">
    <source>
        <dbReference type="PROSITE-ProRule" id="PRU00418"/>
    </source>
</evidence>
<feature type="active site" description="Tele-phosphohistidine intermediate" evidence="5">
    <location>
        <position position="76"/>
    </location>
</feature>
<dbReference type="Pfam" id="PF02255">
    <property type="entry name" value="PTS_IIA"/>
    <property type="match status" value="1"/>
</dbReference>
<keyword evidence="1" id="KW-0813">Transport</keyword>
<keyword evidence="6" id="KW-0479">Metal-binding</keyword>
<keyword evidence="4" id="KW-0598">Phosphotransferase system</keyword>
<dbReference type="Gene3D" id="1.20.58.80">
    <property type="entry name" value="Phosphotransferase system, lactose/cellobiose-type IIA subunit"/>
    <property type="match status" value="1"/>
</dbReference>
<dbReference type="GO" id="GO:0009401">
    <property type="term" value="P:phosphoenolpyruvate-dependent sugar phosphotransferase system"/>
    <property type="evidence" value="ECO:0007669"/>
    <property type="project" value="UniProtKB-KW"/>
</dbReference>
<dbReference type="InterPro" id="IPR036542">
    <property type="entry name" value="PTS_IIA_lac/cel_sf"/>
</dbReference>
<organism evidence="8 9">
    <name type="scientific">Providencia stuartii</name>
    <dbReference type="NCBI Taxonomy" id="588"/>
    <lineage>
        <taxon>Bacteria</taxon>
        <taxon>Pseudomonadati</taxon>
        <taxon>Pseudomonadota</taxon>
        <taxon>Gammaproteobacteria</taxon>
        <taxon>Enterobacterales</taxon>
        <taxon>Morganellaceae</taxon>
        <taxon>Providencia</taxon>
    </lineage>
</organism>
<evidence type="ECO:0000313" key="9">
    <source>
        <dbReference type="Proteomes" id="UP000179588"/>
    </source>
</evidence>
<dbReference type="Proteomes" id="UP000179588">
    <property type="component" value="Unassembled WGS sequence"/>
</dbReference>
<comment type="cofactor">
    <cofactor evidence="6">
        <name>Mg(2+)</name>
        <dbReference type="ChEBI" id="CHEBI:18420"/>
    </cofactor>
    <text evidence="6">Binds 1 Mg(2+) ion per trimer.</text>
</comment>
<dbReference type="PANTHER" id="PTHR34382">
    <property type="entry name" value="PTS SYSTEM N,N'-DIACETYLCHITOBIOSE-SPECIFIC EIIA COMPONENT"/>
    <property type="match status" value="1"/>
</dbReference>
<dbReference type="PROSITE" id="PS51095">
    <property type="entry name" value="PTS_EIIA_TYPE_3"/>
    <property type="match status" value="1"/>
</dbReference>
<feature type="modified residue" description="Phosphohistidine; by HPr" evidence="7">
    <location>
        <position position="76"/>
    </location>
</feature>
<evidence type="ECO:0000256" key="1">
    <source>
        <dbReference type="ARBA" id="ARBA00022448"/>
    </source>
</evidence>
<dbReference type="EMBL" id="LVIE01000002">
    <property type="protein sequence ID" value="OHT25739.1"/>
    <property type="molecule type" value="Genomic_DNA"/>
</dbReference>
<evidence type="ECO:0000256" key="4">
    <source>
        <dbReference type="ARBA" id="ARBA00022683"/>
    </source>
</evidence>
<comment type="caution">
    <text evidence="8">The sequence shown here is derived from an EMBL/GenBank/DDBJ whole genome shotgun (WGS) entry which is preliminary data.</text>
</comment>
<dbReference type="SUPFAM" id="SSF46973">
    <property type="entry name" value="Enzyme IIa from lactose specific PTS, IIa-lac"/>
    <property type="match status" value="1"/>
</dbReference>
<keyword evidence="6" id="KW-0460">Magnesium</keyword>
<dbReference type="RefSeq" id="WP_070925154.1">
    <property type="nucleotide sequence ID" value="NZ_VAUE01000001.1"/>
</dbReference>
<keyword evidence="2" id="KW-0762">Sugar transport</keyword>
<evidence type="ECO:0000313" key="8">
    <source>
        <dbReference type="EMBL" id="OHT25739.1"/>
    </source>
</evidence>
<sequence length="105" mass="11654">MDLENEVMELITNAGYARSLVFQAIAVAREEGDFAEADNLMQQAQEALSTAHHTQTKLIEMDEGTGKVPMHIVMVHAQDHLMNAIMLTELGREIIALHKKIAEKG</sequence>
<dbReference type="OrthoDB" id="350602at2"/>
<dbReference type="AlphaFoldDB" id="A0A1S1HTJ2"/>
<accession>A0A1S1HTJ2</accession>
<keyword evidence="9" id="KW-1185">Reference proteome</keyword>
<keyword evidence="3" id="KW-0808">Transferase</keyword>
<protein>
    <submittedName>
        <fullName evidence="8">PTS cellobiose transporter subunit IIA</fullName>
    </submittedName>
</protein>
<evidence type="ECO:0000256" key="5">
    <source>
        <dbReference type="PIRSR" id="PIRSR000699-1"/>
    </source>
</evidence>
<evidence type="ECO:0000256" key="6">
    <source>
        <dbReference type="PIRSR" id="PIRSR000699-2"/>
    </source>
</evidence>
<dbReference type="PIRSF" id="PIRSF000699">
    <property type="entry name" value="PTS_IILac_III"/>
    <property type="match status" value="1"/>
</dbReference>
<dbReference type="GO" id="GO:0016740">
    <property type="term" value="F:transferase activity"/>
    <property type="evidence" value="ECO:0007669"/>
    <property type="project" value="UniProtKB-KW"/>
</dbReference>
<dbReference type="GO" id="GO:0046872">
    <property type="term" value="F:metal ion binding"/>
    <property type="evidence" value="ECO:0007669"/>
    <property type="project" value="UniProtKB-KW"/>
</dbReference>
<proteinExistence type="predicted"/>
<reference evidence="8 9" key="1">
    <citation type="submission" date="2016-03" db="EMBL/GenBank/DDBJ databases">
        <title>Genome sequence of Providencia stuartii strain, isolated from the salivary glands of larval Lucilia sericata.</title>
        <authorList>
            <person name="Yuan Y."/>
            <person name="Zhang Y."/>
            <person name="Fu S."/>
            <person name="Crippen T.L."/>
            <person name="Visi D."/>
            <person name="Benbow M.E."/>
            <person name="Allen M."/>
            <person name="Tomberlin J.K."/>
            <person name="Sze S.-H."/>
            <person name="Tarone A.M."/>
        </authorList>
    </citation>
    <scope>NUCLEOTIDE SEQUENCE [LARGE SCALE GENOMIC DNA]</scope>
    <source>
        <strain evidence="8 9">Crippen</strain>
    </source>
</reference>